<evidence type="ECO:0000313" key="2">
    <source>
        <dbReference type="EMBL" id="RAO95229.1"/>
    </source>
</evidence>
<keyword evidence="1" id="KW-0472">Membrane</keyword>
<dbReference type="RefSeq" id="WP_112665205.1">
    <property type="nucleotide sequence ID" value="NZ_QKVO01000002.1"/>
</dbReference>
<evidence type="ECO:0000256" key="1">
    <source>
        <dbReference type="SAM" id="Phobius"/>
    </source>
</evidence>
<sequence length="201" mass="22973">MGILQKFLFGSIAIWTPVVPVAYAFWPKSSGGPDNIQVTIESIDFNSELISKGQIQWQGATKPKDCWSLEKYNSNSLNEFSELIVCKDKDQPSIPNLYFYQLKDSEATLVLNKSTQQAKKVISLSFKQKQWEQQVDQYLEINLVGNQKEKMKPSIISTWVDAQDLNPYKECKLIKTIGEKTIMSCEGKRNEKPFSMNFSLT</sequence>
<reference evidence="3" key="1">
    <citation type="submission" date="2018-06" db="EMBL/GenBank/DDBJ databases">
        <authorList>
            <person name="Martinez Ocampo F."/>
            <person name="Quiroz Castaneda R.E."/>
            <person name="Rojas Lopez X."/>
        </authorList>
    </citation>
    <scope>NUCLEOTIDE SEQUENCE [LARGE SCALE GENOMIC DNA]</scope>
    <source>
        <strain evidence="3">INIFAP02</strain>
    </source>
</reference>
<dbReference type="AlphaFoldDB" id="A0A328PVQ9"/>
<accession>A0A328PVQ9</accession>
<organism evidence="2 3">
    <name type="scientific">Mycoplasma wenyonii</name>
    <dbReference type="NCBI Taxonomy" id="65123"/>
    <lineage>
        <taxon>Bacteria</taxon>
        <taxon>Bacillati</taxon>
        <taxon>Mycoplasmatota</taxon>
        <taxon>Mollicutes</taxon>
        <taxon>Mycoplasmataceae</taxon>
        <taxon>Mycoplasma</taxon>
    </lineage>
</organism>
<evidence type="ECO:0000313" key="3">
    <source>
        <dbReference type="Proteomes" id="UP000249762"/>
    </source>
</evidence>
<keyword evidence="3" id="KW-1185">Reference proteome</keyword>
<proteinExistence type="predicted"/>
<feature type="transmembrane region" description="Helical" evidence="1">
    <location>
        <begin position="7"/>
        <end position="26"/>
    </location>
</feature>
<dbReference type="EMBL" id="QKVO01000002">
    <property type="protein sequence ID" value="RAO95229.1"/>
    <property type="molecule type" value="Genomic_DNA"/>
</dbReference>
<protein>
    <submittedName>
        <fullName evidence="2">Uncharacterized protein</fullName>
    </submittedName>
</protein>
<keyword evidence="1" id="KW-1133">Transmembrane helix</keyword>
<dbReference type="Proteomes" id="UP000249762">
    <property type="component" value="Unassembled WGS sequence"/>
</dbReference>
<gene>
    <name evidence="2" type="ORF">DNK47_01235</name>
</gene>
<comment type="caution">
    <text evidence="2">The sequence shown here is derived from an EMBL/GenBank/DDBJ whole genome shotgun (WGS) entry which is preliminary data.</text>
</comment>
<keyword evidence="1" id="KW-0812">Transmembrane</keyword>
<name>A0A328PVQ9_9MOLU</name>